<accession>A0ABU6FDJ6</accession>
<evidence type="ECO:0000313" key="1">
    <source>
        <dbReference type="EMBL" id="MEB8340872.1"/>
    </source>
</evidence>
<dbReference type="PANTHER" id="PTHR43649">
    <property type="entry name" value="ARABINOSE-BINDING PROTEIN-RELATED"/>
    <property type="match status" value="1"/>
</dbReference>
<dbReference type="SUPFAM" id="SSF53850">
    <property type="entry name" value="Periplasmic binding protein-like II"/>
    <property type="match status" value="1"/>
</dbReference>
<comment type="caution">
    <text evidence="1">The sequence shown here is derived from an EMBL/GenBank/DDBJ whole genome shotgun (WGS) entry which is preliminary data.</text>
</comment>
<reference evidence="1 2" key="1">
    <citation type="submission" date="2022-10" db="EMBL/GenBank/DDBJ databases">
        <authorList>
            <person name="Xie J."/>
            <person name="Shen N."/>
        </authorList>
    </citation>
    <scope>NUCLEOTIDE SEQUENCE [LARGE SCALE GENOMIC DNA]</scope>
    <source>
        <strain evidence="1 2">YIM65594</strain>
    </source>
</reference>
<organism evidence="1 2">
    <name type="scientific">Streptomyces endophyticus</name>
    <dbReference type="NCBI Taxonomy" id="714166"/>
    <lineage>
        <taxon>Bacteria</taxon>
        <taxon>Bacillati</taxon>
        <taxon>Actinomycetota</taxon>
        <taxon>Actinomycetes</taxon>
        <taxon>Kitasatosporales</taxon>
        <taxon>Streptomycetaceae</taxon>
        <taxon>Streptomyces</taxon>
    </lineage>
</organism>
<dbReference type="InterPro" id="IPR050490">
    <property type="entry name" value="Bact_solute-bd_prot1"/>
</dbReference>
<dbReference type="Gene3D" id="3.40.190.10">
    <property type="entry name" value="Periplasmic binding protein-like II"/>
    <property type="match status" value="1"/>
</dbReference>
<protein>
    <submittedName>
        <fullName evidence="1">Extracellular solute-binding protein</fullName>
    </submittedName>
</protein>
<keyword evidence="2" id="KW-1185">Reference proteome</keyword>
<dbReference type="PANTHER" id="PTHR43649:SF12">
    <property type="entry name" value="DIACETYLCHITOBIOSE BINDING PROTEIN DASA"/>
    <property type="match status" value="1"/>
</dbReference>
<dbReference type="Proteomes" id="UP001354931">
    <property type="component" value="Unassembled WGS sequence"/>
</dbReference>
<evidence type="ECO:0000313" key="2">
    <source>
        <dbReference type="Proteomes" id="UP001354931"/>
    </source>
</evidence>
<proteinExistence type="predicted"/>
<dbReference type="RefSeq" id="WP_326019855.1">
    <property type="nucleotide sequence ID" value="NZ_JAOZYC010000137.1"/>
</dbReference>
<dbReference type="PROSITE" id="PS51318">
    <property type="entry name" value="TAT"/>
    <property type="match status" value="1"/>
</dbReference>
<name>A0ABU6FDJ6_9ACTN</name>
<sequence length="454" mass="49579">MFTPSRHLHPSPTRPPSRRALLRGAAGLGATAALTACGQGATTPRTSGDVTLALWTHDQNYEDFFTRSIPAANRLTDFAYHLSTTRAGAPDLVTKLLAQAVAERGVPDMVGFEMSAFPRMLRGDIAERLLRDLGEDVARTPGLKEDLLPARTAPFSKDGKLYGLDSDTPLIVHYYRRDLFEKYGLPAGADTWEEFARIGERAHREHGVALNAVVTGPDVNQVVQSFQMLFNQRGGGLFDKDQRLTLDSHEAVEALEFICRGLRAGFITPVSDYFGGPMQAALKQGKVIGVLMATWFKIYGLMPNVPEQKGRWGMAAPPRFAAGGHATATTGGTGFGVLRGKPNTLAAAEFLRSTYLTHEAQVRRFHDLGYLPTRASVYRDKALLRTTDAYLGGQRPFDVYTALLDDVPRVYVSPDQSILNDVLAGCLLGAYRGDLTPRAAIRKAAADFRDQAGR</sequence>
<dbReference type="InterPro" id="IPR006311">
    <property type="entry name" value="TAT_signal"/>
</dbReference>
<gene>
    <name evidence="1" type="ORF">OKJ99_25560</name>
</gene>
<dbReference type="InterPro" id="IPR006059">
    <property type="entry name" value="SBP"/>
</dbReference>
<dbReference type="Pfam" id="PF13416">
    <property type="entry name" value="SBP_bac_8"/>
    <property type="match status" value="1"/>
</dbReference>
<dbReference type="EMBL" id="JAOZYC010000137">
    <property type="protein sequence ID" value="MEB8340872.1"/>
    <property type="molecule type" value="Genomic_DNA"/>
</dbReference>